<gene>
    <name evidence="1" type="ORF">C3928_11815</name>
</gene>
<dbReference type="AlphaFoldDB" id="A0A2S6EX34"/>
<dbReference type="OrthoDB" id="5638503at2"/>
<evidence type="ECO:0000313" key="2">
    <source>
        <dbReference type="Proteomes" id="UP000239239"/>
    </source>
</evidence>
<comment type="caution">
    <text evidence="1">The sequence shown here is derived from an EMBL/GenBank/DDBJ whole genome shotgun (WGS) entry which is preliminary data.</text>
</comment>
<evidence type="ECO:0000313" key="1">
    <source>
        <dbReference type="EMBL" id="PPK29752.1"/>
    </source>
</evidence>
<organism evidence="1 2">
    <name type="scientific">Legionella pneumophila</name>
    <dbReference type="NCBI Taxonomy" id="446"/>
    <lineage>
        <taxon>Bacteria</taxon>
        <taxon>Pseudomonadati</taxon>
        <taxon>Pseudomonadota</taxon>
        <taxon>Gammaproteobacteria</taxon>
        <taxon>Legionellales</taxon>
        <taxon>Legionellaceae</taxon>
        <taxon>Legionella</taxon>
    </lineage>
</organism>
<accession>A0A2S6EX34</accession>
<sequence>MFLEPGLINGVVMKRIILFMIAWSLLNSAYSSHSLPSHASILFTLANTERGDSCPALLHSAKVFVDYDYNFERNMGLAHLRQLQSTKWSETLYPLGLSNYYAFMSDMKPKAVQIEGGEVTIYRIIFHLYKNGDSRIYLMVNQDGECIMSSDVVNVNL</sequence>
<proteinExistence type="predicted"/>
<reference evidence="1 2" key="1">
    <citation type="submission" date="2018-02" db="EMBL/GenBank/DDBJ databases">
        <title>Draft genome sequences of four Legionella pneumophila clinical strains isolated in Ontario.</title>
        <authorList>
            <person name="Fortuna A."/>
            <person name="Ramnarine R."/>
            <person name="Li A."/>
            <person name="Frantz C."/>
            <person name="Mallo G."/>
        </authorList>
    </citation>
    <scope>NUCLEOTIDE SEQUENCE [LARGE SCALE GENOMIC DNA]</scope>
    <source>
        <strain evidence="1 2">LG61</strain>
    </source>
</reference>
<dbReference type="Proteomes" id="UP000239239">
    <property type="component" value="Unassembled WGS sequence"/>
</dbReference>
<protein>
    <submittedName>
        <fullName evidence="1">Uncharacterized protein</fullName>
    </submittedName>
</protein>
<dbReference type="EMBL" id="PQWY01000016">
    <property type="protein sequence ID" value="PPK29752.1"/>
    <property type="molecule type" value="Genomic_DNA"/>
</dbReference>
<name>A0A2S6EX34_LEGPN</name>